<keyword evidence="3" id="KW-1185">Reference proteome</keyword>
<protein>
    <submittedName>
        <fullName evidence="2">Uncharacterized protein</fullName>
    </submittedName>
</protein>
<evidence type="ECO:0000313" key="3">
    <source>
        <dbReference type="Proteomes" id="UP000506160"/>
    </source>
</evidence>
<reference evidence="2 3" key="1">
    <citation type="journal article" date="2014" name="Appl. Environ. Microbiol.">
        <title>Genomic features of a bumble bee symbiont reflect its host environment.</title>
        <authorList>
            <person name="Martinson V.G."/>
            <person name="Magoc T."/>
            <person name="Koch H."/>
            <person name="Salzberg S.L."/>
            <person name="Moran N.A."/>
        </authorList>
    </citation>
    <scope>NUCLEOTIDE SEQUENCE [LARGE SCALE GENOMIC DNA]</scope>
    <source>
        <strain evidence="2 3">Bimp</strain>
    </source>
</reference>
<dbReference type="Proteomes" id="UP000506160">
    <property type="component" value="Unassembled WGS sequence"/>
</dbReference>
<dbReference type="RefSeq" id="WP_024496474.1">
    <property type="nucleotide sequence ID" value="NZ_AWGA01000066.1"/>
</dbReference>
<evidence type="ECO:0000313" key="2">
    <source>
        <dbReference type="EMBL" id="TEA26765.1"/>
    </source>
</evidence>
<dbReference type="AlphaFoldDB" id="A0AB94IBI3"/>
<proteinExistence type="predicted"/>
<organism evidence="2 3">
    <name type="scientific">Candidatus Schmidhempelia bombi str. Bimp</name>
    <dbReference type="NCBI Taxonomy" id="1387197"/>
    <lineage>
        <taxon>Bacteria</taxon>
        <taxon>Pseudomonadati</taxon>
        <taxon>Pseudomonadota</taxon>
        <taxon>Gammaproteobacteria</taxon>
        <taxon>Orbales</taxon>
        <taxon>Orbaceae</taxon>
        <taxon>Candidatus Schmidhempelia</taxon>
    </lineage>
</organism>
<feature type="chain" id="PRO_5044500512" evidence="1">
    <location>
        <begin position="21"/>
        <end position="179"/>
    </location>
</feature>
<sequence length="179" mass="21229">MKKKYISYLMFCMLPFGVYAQESTIKNNANKSIYRNNKNTCFEKSIDHLPLNRKHKNTEYKIANLENCKIADLDLWSCEPDFRYIPIPSKDGIDAILVPQDCGDFPYRLYLLIIKDNQIRSNLYVEGEWYEPGNNEDLIEKTQFTLSKNFIITVKTEYDNNLTTKHYYLHQDGYIKQQK</sequence>
<keyword evidence="1" id="KW-0732">Signal</keyword>
<name>A0AB94IBI3_9GAMM</name>
<evidence type="ECO:0000256" key="1">
    <source>
        <dbReference type="SAM" id="SignalP"/>
    </source>
</evidence>
<comment type="caution">
    <text evidence="2">The sequence shown here is derived from an EMBL/GenBank/DDBJ whole genome shotgun (WGS) entry which is preliminary data.</text>
</comment>
<accession>A0AB94IBI3</accession>
<dbReference type="EMBL" id="AWGA01000066">
    <property type="protein sequence ID" value="TEA26765.1"/>
    <property type="molecule type" value="Genomic_DNA"/>
</dbReference>
<feature type="signal peptide" evidence="1">
    <location>
        <begin position="1"/>
        <end position="20"/>
    </location>
</feature>
<gene>
    <name evidence="2" type="ORF">O970_07355</name>
</gene>